<keyword evidence="2" id="KW-0812">Transmembrane</keyword>
<feature type="region of interest" description="Disordered" evidence="1">
    <location>
        <begin position="75"/>
        <end position="104"/>
    </location>
</feature>
<dbReference type="EMBL" id="BDGG01000003">
    <property type="protein sequence ID" value="GAU96283.1"/>
    <property type="molecule type" value="Genomic_DNA"/>
</dbReference>
<evidence type="ECO:0000256" key="2">
    <source>
        <dbReference type="SAM" id="Phobius"/>
    </source>
</evidence>
<dbReference type="Proteomes" id="UP000186922">
    <property type="component" value="Unassembled WGS sequence"/>
</dbReference>
<comment type="caution">
    <text evidence="3">The sequence shown here is derived from an EMBL/GenBank/DDBJ whole genome shotgun (WGS) entry which is preliminary data.</text>
</comment>
<name>A0A1D1VBM9_RAMVA</name>
<keyword evidence="4" id="KW-1185">Reference proteome</keyword>
<evidence type="ECO:0000313" key="4">
    <source>
        <dbReference type="Proteomes" id="UP000186922"/>
    </source>
</evidence>
<feature type="transmembrane region" description="Helical" evidence="2">
    <location>
        <begin position="6"/>
        <end position="23"/>
    </location>
</feature>
<organism evidence="3 4">
    <name type="scientific">Ramazzottius varieornatus</name>
    <name type="common">Water bear</name>
    <name type="synonym">Tardigrade</name>
    <dbReference type="NCBI Taxonomy" id="947166"/>
    <lineage>
        <taxon>Eukaryota</taxon>
        <taxon>Metazoa</taxon>
        <taxon>Ecdysozoa</taxon>
        <taxon>Tardigrada</taxon>
        <taxon>Eutardigrada</taxon>
        <taxon>Parachela</taxon>
        <taxon>Hypsibioidea</taxon>
        <taxon>Ramazzottiidae</taxon>
        <taxon>Ramazzottius</taxon>
    </lineage>
</organism>
<accession>A0A1D1VBM9</accession>
<reference evidence="3 4" key="1">
    <citation type="journal article" date="2016" name="Nat. Commun.">
        <title>Extremotolerant tardigrade genome and improved radiotolerance of human cultured cells by tardigrade-unique protein.</title>
        <authorList>
            <person name="Hashimoto T."/>
            <person name="Horikawa D.D."/>
            <person name="Saito Y."/>
            <person name="Kuwahara H."/>
            <person name="Kozuka-Hata H."/>
            <person name="Shin-I T."/>
            <person name="Minakuchi Y."/>
            <person name="Ohishi K."/>
            <person name="Motoyama A."/>
            <person name="Aizu T."/>
            <person name="Enomoto A."/>
            <person name="Kondo K."/>
            <person name="Tanaka S."/>
            <person name="Hara Y."/>
            <person name="Koshikawa S."/>
            <person name="Sagara H."/>
            <person name="Miura T."/>
            <person name="Yokobori S."/>
            <person name="Miyagawa K."/>
            <person name="Suzuki Y."/>
            <person name="Kubo T."/>
            <person name="Oyama M."/>
            <person name="Kohara Y."/>
            <person name="Fujiyama A."/>
            <person name="Arakawa K."/>
            <person name="Katayama T."/>
            <person name="Toyoda A."/>
            <person name="Kunieda T."/>
        </authorList>
    </citation>
    <scope>NUCLEOTIDE SEQUENCE [LARGE SCALE GENOMIC DNA]</scope>
    <source>
        <strain evidence="3 4">YOKOZUNA-1</strain>
    </source>
</reference>
<keyword evidence="2" id="KW-1133">Transmembrane helix</keyword>
<protein>
    <submittedName>
        <fullName evidence="3">Uncharacterized protein</fullName>
    </submittedName>
</protein>
<evidence type="ECO:0000313" key="3">
    <source>
        <dbReference type="EMBL" id="GAU96283.1"/>
    </source>
</evidence>
<dbReference type="OrthoDB" id="44756at2759"/>
<keyword evidence="2" id="KW-0472">Membrane</keyword>
<gene>
    <name evidence="3" type="primary">RvY_07751-1</name>
    <name evidence="3" type="synonym">RvY_07751.1</name>
    <name evidence="3" type="ORF">RvY_07751</name>
</gene>
<sequence length="104" mass="12148">MKLPFDIMLETVISAVIVLWSFVQMTVKLKNIRPEAEYEKRTVESLDFRPSFMVFGQKQSLYKLRLLDQKTRLTTETPFPIEESTSEQTSPLVEDDLEMTSIKD</sequence>
<proteinExistence type="predicted"/>
<evidence type="ECO:0000256" key="1">
    <source>
        <dbReference type="SAM" id="MobiDB-lite"/>
    </source>
</evidence>
<dbReference type="AlphaFoldDB" id="A0A1D1VBM9"/>